<accession>A0AC58S6T0</accession>
<name>A0AC58S6T0_TOBAC</name>
<proteinExistence type="predicted"/>
<organism evidence="1 2">
    <name type="scientific">Nicotiana tabacum</name>
    <name type="common">Common tobacco</name>
    <dbReference type="NCBI Taxonomy" id="4097"/>
    <lineage>
        <taxon>Eukaryota</taxon>
        <taxon>Viridiplantae</taxon>
        <taxon>Streptophyta</taxon>
        <taxon>Embryophyta</taxon>
        <taxon>Tracheophyta</taxon>
        <taxon>Spermatophyta</taxon>
        <taxon>Magnoliopsida</taxon>
        <taxon>eudicotyledons</taxon>
        <taxon>Gunneridae</taxon>
        <taxon>Pentapetalae</taxon>
        <taxon>asterids</taxon>
        <taxon>lamiids</taxon>
        <taxon>Solanales</taxon>
        <taxon>Solanaceae</taxon>
        <taxon>Nicotianoideae</taxon>
        <taxon>Nicotianeae</taxon>
        <taxon>Nicotiana</taxon>
    </lineage>
</organism>
<sequence length="375" mass="42338">MKRTKWERKRRMWREEKWNNGIINKSQILMRENLVREKDSWLEKKEESAEKDCDGKDKVLDVATNKKFSICPLAKQSRLMFPTSHTVSEKPLELIHMDTQFSTAIKVVRTDNGTEFFNKGECIEGAVYLINRLPTEVLQGKSPYELLHGRPPSLNHLQVFGCLCYATTIVTNDKFGARARAAVLLRYSTTQKDYKLLDLNSNKFFSPERGRSFDTQVAHQQNNQLAHGHQGVHSIDADAAADAVDDVHNIDADAAADAVHANSPAEVDTDPNQADINSVKHEHLDNAEVEELAEILNSVPASDNTRDEVPDVNSIDTNVRRKLVANISAIIKPQTFQEASKDERWIEAMKLEIKALEDNNTWEIVDLPKGKNAIG</sequence>
<reference evidence="1" key="1">
    <citation type="journal article" date="2014" name="Nat. Commun.">
        <title>The tobacco genome sequence and its comparison with those of tomato and potato.</title>
        <authorList>
            <person name="Sierro N."/>
            <person name="Battey J.N."/>
            <person name="Ouadi S."/>
            <person name="Bakaher N."/>
            <person name="Bovet L."/>
            <person name="Willig A."/>
            <person name="Goepfert S."/>
            <person name="Peitsch M.C."/>
            <person name="Ivanov N.V."/>
        </authorList>
    </citation>
    <scope>NUCLEOTIDE SEQUENCE [LARGE SCALE GENOMIC DNA]</scope>
</reference>
<protein>
    <submittedName>
        <fullName evidence="2">Uncharacterized protein LOC142166132</fullName>
    </submittedName>
</protein>
<keyword evidence="1" id="KW-1185">Reference proteome</keyword>
<dbReference type="RefSeq" id="XP_075080658.1">
    <property type="nucleotide sequence ID" value="XM_075224557.1"/>
</dbReference>
<gene>
    <name evidence="2" type="primary">LOC142166132</name>
</gene>
<evidence type="ECO:0000313" key="2">
    <source>
        <dbReference type="RefSeq" id="XP_075080658.1"/>
    </source>
</evidence>
<dbReference type="Proteomes" id="UP000790787">
    <property type="component" value="Chromosome 11"/>
</dbReference>
<reference evidence="2" key="2">
    <citation type="submission" date="2025-08" db="UniProtKB">
        <authorList>
            <consortium name="RefSeq"/>
        </authorList>
    </citation>
    <scope>IDENTIFICATION</scope>
    <source>
        <tissue evidence="2">Leaf</tissue>
    </source>
</reference>
<evidence type="ECO:0000313" key="1">
    <source>
        <dbReference type="Proteomes" id="UP000790787"/>
    </source>
</evidence>